<geneLocation type="plasmid" evidence="5 6">
    <name>unnamed1</name>
</geneLocation>
<evidence type="ECO:0000256" key="1">
    <source>
        <dbReference type="ARBA" id="ARBA00023015"/>
    </source>
</evidence>
<keyword evidence="3" id="KW-0804">Transcription</keyword>
<dbReference type="NCBIfam" id="NF033788">
    <property type="entry name" value="HTH_metalloreg"/>
    <property type="match status" value="1"/>
</dbReference>
<dbReference type="CDD" id="cd00090">
    <property type="entry name" value="HTH_ARSR"/>
    <property type="match status" value="1"/>
</dbReference>
<keyword evidence="1" id="KW-0805">Transcription regulation</keyword>
<evidence type="ECO:0000259" key="4">
    <source>
        <dbReference type="PROSITE" id="PS50987"/>
    </source>
</evidence>
<dbReference type="GO" id="GO:0003700">
    <property type="term" value="F:DNA-binding transcription factor activity"/>
    <property type="evidence" value="ECO:0007669"/>
    <property type="project" value="InterPro"/>
</dbReference>
<keyword evidence="5" id="KW-0614">Plasmid</keyword>
<dbReference type="Gene3D" id="1.10.10.10">
    <property type="entry name" value="Winged helix-like DNA-binding domain superfamily/Winged helix DNA-binding domain"/>
    <property type="match status" value="1"/>
</dbReference>
<name>A0A1W6AHI7_BACMY</name>
<keyword evidence="2" id="KW-0238">DNA-binding</keyword>
<dbReference type="PROSITE" id="PS50987">
    <property type="entry name" value="HTH_ARSR_2"/>
    <property type="match status" value="1"/>
</dbReference>
<gene>
    <name evidence="5" type="ORF">B7492_29820</name>
</gene>
<dbReference type="InterPro" id="IPR036390">
    <property type="entry name" value="WH_DNA-bd_sf"/>
</dbReference>
<dbReference type="AlphaFoldDB" id="A0A1W6AHI7"/>
<dbReference type="PANTHER" id="PTHR33154:SF33">
    <property type="entry name" value="TRANSCRIPTIONAL REPRESSOR SDPR"/>
    <property type="match status" value="1"/>
</dbReference>
<reference evidence="5 6" key="1">
    <citation type="submission" date="2017-04" db="EMBL/GenBank/DDBJ databases">
        <title>The Characteristic of a Fine Plant Growth-Promoting Rhizobacteria Bacillus mycoides Gnyt1 and its Whole Genome Sequencing Analysis.</title>
        <authorList>
            <person name="Li J.H."/>
            <person name="Yao T."/>
        </authorList>
    </citation>
    <scope>NUCLEOTIDE SEQUENCE [LARGE SCALE GENOMIC DNA]</scope>
    <source>
        <strain evidence="5 6">Gnyt1</strain>
        <plasmid evidence="6">Plasmid unnamed1</plasmid>
    </source>
</reference>
<dbReference type="Pfam" id="PF01022">
    <property type="entry name" value="HTH_5"/>
    <property type="match status" value="1"/>
</dbReference>
<accession>A0A1W6AHI7</accession>
<sequence>MSGDFNMDSNYYVNGAEILELLGSLSRLLIVRELVVSGTLTVSQLSAATHISEPMILQHLRKLTIGNIVISERKGTRLYCRIEDKKVIEIIDLLGLLY</sequence>
<dbReference type="GO" id="GO:0003677">
    <property type="term" value="F:DNA binding"/>
    <property type="evidence" value="ECO:0007669"/>
    <property type="project" value="UniProtKB-KW"/>
</dbReference>
<dbReference type="EMBL" id="CP020744">
    <property type="protein sequence ID" value="ARJ25302.1"/>
    <property type="molecule type" value="Genomic_DNA"/>
</dbReference>
<organism evidence="5 6">
    <name type="scientific">Bacillus mycoides</name>
    <dbReference type="NCBI Taxonomy" id="1405"/>
    <lineage>
        <taxon>Bacteria</taxon>
        <taxon>Bacillati</taxon>
        <taxon>Bacillota</taxon>
        <taxon>Bacilli</taxon>
        <taxon>Bacillales</taxon>
        <taxon>Bacillaceae</taxon>
        <taxon>Bacillus</taxon>
        <taxon>Bacillus cereus group</taxon>
    </lineage>
</organism>
<evidence type="ECO:0000313" key="6">
    <source>
        <dbReference type="Proteomes" id="UP000192932"/>
    </source>
</evidence>
<dbReference type="SUPFAM" id="SSF46785">
    <property type="entry name" value="Winged helix' DNA-binding domain"/>
    <property type="match status" value="1"/>
</dbReference>
<evidence type="ECO:0000256" key="3">
    <source>
        <dbReference type="ARBA" id="ARBA00023163"/>
    </source>
</evidence>
<dbReference type="SMART" id="SM00418">
    <property type="entry name" value="HTH_ARSR"/>
    <property type="match status" value="1"/>
</dbReference>
<protein>
    <submittedName>
        <fullName evidence="5">Transcriptional regulator</fullName>
    </submittedName>
</protein>
<dbReference type="InterPro" id="IPR036388">
    <property type="entry name" value="WH-like_DNA-bd_sf"/>
</dbReference>
<dbReference type="InterPro" id="IPR001845">
    <property type="entry name" value="HTH_ArsR_DNA-bd_dom"/>
</dbReference>
<dbReference type="InterPro" id="IPR011991">
    <property type="entry name" value="ArsR-like_HTH"/>
</dbReference>
<proteinExistence type="predicted"/>
<evidence type="ECO:0000256" key="2">
    <source>
        <dbReference type="ARBA" id="ARBA00023125"/>
    </source>
</evidence>
<evidence type="ECO:0000313" key="5">
    <source>
        <dbReference type="EMBL" id="ARJ25302.1"/>
    </source>
</evidence>
<dbReference type="PANTHER" id="PTHR33154">
    <property type="entry name" value="TRANSCRIPTIONAL REGULATOR, ARSR FAMILY"/>
    <property type="match status" value="1"/>
</dbReference>
<dbReference type="RefSeq" id="WP_085313089.1">
    <property type="nucleotide sequence ID" value="NZ_CP020744.1"/>
</dbReference>
<dbReference type="InterPro" id="IPR051081">
    <property type="entry name" value="HTH_MetalResp_TranReg"/>
</dbReference>
<feature type="domain" description="HTH arsR-type" evidence="4">
    <location>
        <begin position="7"/>
        <end position="98"/>
    </location>
</feature>
<dbReference type="Proteomes" id="UP000192932">
    <property type="component" value="Plasmid unnamed1"/>
</dbReference>